<evidence type="ECO:0008006" key="4">
    <source>
        <dbReference type="Google" id="ProtNLM"/>
    </source>
</evidence>
<accession>A0ABN6XUW9</accession>
<organism evidence="2 3">
    <name type="scientific">Frondihabitans sucicola</name>
    <dbReference type="NCBI Taxonomy" id="1268041"/>
    <lineage>
        <taxon>Bacteria</taxon>
        <taxon>Bacillati</taxon>
        <taxon>Actinomycetota</taxon>
        <taxon>Actinomycetes</taxon>
        <taxon>Micrococcales</taxon>
        <taxon>Microbacteriaceae</taxon>
        <taxon>Frondihabitans</taxon>
    </lineage>
</organism>
<keyword evidence="1" id="KW-0812">Transmembrane</keyword>
<gene>
    <name evidence="2" type="ORF">GCM10025867_08620</name>
</gene>
<feature type="transmembrane region" description="Helical" evidence="1">
    <location>
        <begin position="6"/>
        <end position="24"/>
    </location>
</feature>
<feature type="transmembrane region" description="Helical" evidence="1">
    <location>
        <begin position="129"/>
        <end position="153"/>
    </location>
</feature>
<keyword evidence="3" id="KW-1185">Reference proteome</keyword>
<dbReference type="Proteomes" id="UP001321486">
    <property type="component" value="Chromosome"/>
</dbReference>
<evidence type="ECO:0000256" key="1">
    <source>
        <dbReference type="SAM" id="Phobius"/>
    </source>
</evidence>
<reference evidence="3" key="1">
    <citation type="journal article" date="2019" name="Int. J. Syst. Evol. Microbiol.">
        <title>The Global Catalogue of Microorganisms (GCM) 10K type strain sequencing project: providing services to taxonomists for standard genome sequencing and annotation.</title>
        <authorList>
            <consortium name="The Broad Institute Genomics Platform"/>
            <consortium name="The Broad Institute Genome Sequencing Center for Infectious Disease"/>
            <person name="Wu L."/>
            <person name="Ma J."/>
        </authorList>
    </citation>
    <scope>NUCLEOTIDE SEQUENCE [LARGE SCALE GENOMIC DNA]</scope>
    <source>
        <strain evidence="3">NBRC 108728</strain>
    </source>
</reference>
<keyword evidence="1" id="KW-1133">Transmembrane helix</keyword>
<dbReference type="EMBL" id="AP027732">
    <property type="protein sequence ID" value="BDZ48621.1"/>
    <property type="molecule type" value="Genomic_DNA"/>
</dbReference>
<name>A0ABN6XUW9_9MICO</name>
<evidence type="ECO:0000313" key="3">
    <source>
        <dbReference type="Proteomes" id="UP001321486"/>
    </source>
</evidence>
<protein>
    <recommendedName>
        <fullName evidence="4">DUF1206 domain-containing protein</fullName>
    </recommendedName>
</protein>
<feature type="transmembrane region" description="Helical" evidence="1">
    <location>
        <begin position="96"/>
        <end position="117"/>
    </location>
</feature>
<proteinExistence type="predicted"/>
<keyword evidence="1" id="KW-0472">Membrane</keyword>
<sequence>MNLAPWFSAVVGLLTLAWAIAAYVRDSSGTRQAEQAERAARMIELLEEIDLGGADVGLDSSKARALHDEQIRALQRVIRLGAVDFSDRALRSGLSIVTLLIVAAYAILFGVLGINILGNGDSKDPSQKIVNSTSGLTLLGMGVVGIVVVLVSWRRRRRSTRRRRAAGMIVPTP</sequence>
<evidence type="ECO:0000313" key="2">
    <source>
        <dbReference type="EMBL" id="BDZ48621.1"/>
    </source>
</evidence>